<reference evidence="6 7" key="1">
    <citation type="submission" date="2024-02" db="EMBL/GenBank/DDBJ databases">
        <title>Bacteria isolated from the canopy kelp, Nereocystis luetkeana.</title>
        <authorList>
            <person name="Pfister C.A."/>
            <person name="Younker I.T."/>
            <person name="Light S.H."/>
        </authorList>
    </citation>
    <scope>NUCLEOTIDE SEQUENCE [LARGE SCALE GENOMIC DNA]</scope>
    <source>
        <strain evidence="6 7">TI.2.07</strain>
    </source>
</reference>
<dbReference type="CDD" id="cd03255">
    <property type="entry name" value="ABC_MJ0796_LolCDE_FtsE"/>
    <property type="match status" value="1"/>
</dbReference>
<dbReference type="InterPro" id="IPR027417">
    <property type="entry name" value="P-loop_NTPase"/>
</dbReference>
<sequence>MINLTNLRFAWQKKDVINIEALDIKKAQHLFIEGPSGSGKSTLLNLLGGVLTPQNGNVTILGQSLNDLSSSQKDSFRANHIGFIFQQFNLIPYLSVLDNITLPCTFSTSRKEKALKRSNSLDEEAIRLLAALGLNDSELLQRSVNELSVGQQQRVAAARAMLGSPEIIIADEPTSALDSDHRQGFIKILFEECKKEDITLIFVSHDAALKHHFSHSINLQQINQVNFKESI</sequence>
<evidence type="ECO:0000256" key="1">
    <source>
        <dbReference type="ARBA" id="ARBA00005417"/>
    </source>
</evidence>
<evidence type="ECO:0000256" key="3">
    <source>
        <dbReference type="ARBA" id="ARBA00022741"/>
    </source>
</evidence>
<keyword evidence="2" id="KW-0813">Transport</keyword>
<comment type="caution">
    <text evidence="6">The sequence shown here is derived from an EMBL/GenBank/DDBJ whole genome shotgun (WGS) entry which is preliminary data.</text>
</comment>
<keyword evidence="4 6" id="KW-0067">ATP-binding</keyword>
<dbReference type="PANTHER" id="PTHR42798">
    <property type="entry name" value="LIPOPROTEIN-RELEASING SYSTEM ATP-BINDING PROTEIN LOLD"/>
    <property type="match status" value="1"/>
</dbReference>
<evidence type="ECO:0000256" key="4">
    <source>
        <dbReference type="ARBA" id="ARBA00022840"/>
    </source>
</evidence>
<evidence type="ECO:0000313" key="7">
    <source>
        <dbReference type="Proteomes" id="UP001366060"/>
    </source>
</evidence>
<dbReference type="InterPro" id="IPR003593">
    <property type="entry name" value="AAA+_ATPase"/>
</dbReference>
<dbReference type="EMBL" id="JBAKBA010000064">
    <property type="protein sequence ID" value="MEL0660886.1"/>
    <property type="molecule type" value="Genomic_DNA"/>
</dbReference>
<evidence type="ECO:0000259" key="5">
    <source>
        <dbReference type="PROSITE" id="PS50893"/>
    </source>
</evidence>
<dbReference type="Proteomes" id="UP001366060">
    <property type="component" value="Unassembled WGS sequence"/>
</dbReference>
<dbReference type="RefSeq" id="WP_341629259.1">
    <property type="nucleotide sequence ID" value="NZ_JBAKBA010000064.1"/>
</dbReference>
<dbReference type="PANTHER" id="PTHR42798:SF6">
    <property type="entry name" value="CELL DIVISION ATP-BINDING PROTEIN FTSE"/>
    <property type="match status" value="1"/>
</dbReference>
<gene>
    <name evidence="6" type="ORF">V6255_17270</name>
</gene>
<keyword evidence="3" id="KW-0547">Nucleotide-binding</keyword>
<comment type="similarity">
    <text evidence="1">Belongs to the ABC transporter superfamily.</text>
</comment>
<name>A0ABU9HG57_9GAMM</name>
<dbReference type="GO" id="GO:0005524">
    <property type="term" value="F:ATP binding"/>
    <property type="evidence" value="ECO:0007669"/>
    <property type="project" value="UniProtKB-KW"/>
</dbReference>
<dbReference type="InterPro" id="IPR017911">
    <property type="entry name" value="MacB-like_ATP-bd"/>
</dbReference>
<dbReference type="SUPFAM" id="SSF52540">
    <property type="entry name" value="P-loop containing nucleoside triphosphate hydrolases"/>
    <property type="match status" value="1"/>
</dbReference>
<feature type="domain" description="ABC transporter" evidence="5">
    <location>
        <begin position="2"/>
        <end position="231"/>
    </location>
</feature>
<accession>A0ABU9HG57</accession>
<organism evidence="6 7">
    <name type="scientific">Psychromonas arctica</name>
    <dbReference type="NCBI Taxonomy" id="168275"/>
    <lineage>
        <taxon>Bacteria</taxon>
        <taxon>Pseudomonadati</taxon>
        <taxon>Pseudomonadota</taxon>
        <taxon>Gammaproteobacteria</taxon>
        <taxon>Alteromonadales</taxon>
        <taxon>Psychromonadaceae</taxon>
        <taxon>Psychromonas</taxon>
    </lineage>
</organism>
<dbReference type="SMART" id="SM00382">
    <property type="entry name" value="AAA"/>
    <property type="match status" value="1"/>
</dbReference>
<dbReference type="PROSITE" id="PS50893">
    <property type="entry name" value="ABC_TRANSPORTER_2"/>
    <property type="match status" value="1"/>
</dbReference>
<keyword evidence="7" id="KW-1185">Reference proteome</keyword>
<evidence type="ECO:0000256" key="2">
    <source>
        <dbReference type="ARBA" id="ARBA00022448"/>
    </source>
</evidence>
<protein>
    <submittedName>
        <fullName evidence="6">ABC transporter ATP-binding protein</fullName>
    </submittedName>
</protein>
<dbReference type="InterPro" id="IPR003439">
    <property type="entry name" value="ABC_transporter-like_ATP-bd"/>
</dbReference>
<dbReference type="Pfam" id="PF00005">
    <property type="entry name" value="ABC_tran"/>
    <property type="match status" value="1"/>
</dbReference>
<proteinExistence type="inferred from homology"/>
<dbReference type="Gene3D" id="3.40.50.300">
    <property type="entry name" value="P-loop containing nucleotide triphosphate hydrolases"/>
    <property type="match status" value="1"/>
</dbReference>
<evidence type="ECO:0000313" key="6">
    <source>
        <dbReference type="EMBL" id="MEL0660886.1"/>
    </source>
</evidence>